<protein>
    <submittedName>
        <fullName evidence="2">Transmembrane protein</fullName>
    </submittedName>
</protein>
<sequence length="313" mass="33935">MSSTNPSTSAMKSQSNISVVSGKTDITQLASSSGNTNQSPSTAVTSSSSFPDPSIARLKIPKNVIKQLEKLVAQNPKKKLSTTSQNDPDAPTYGMKIRFLACILVLMTSGIVISLITTMPKSALKGLLGGFMALFLWIWYMVHGSGLSRQRRAYFNERNVLDTYKIYDREFGHLFQPEADTPGCCGPPPKPDDPNVIRNPVQSVGNSLIAQFNVPPKEKAEFTGAVQDHYGNMYDNIKRINQEMKLLEEANKANTNAGISFTSSSPGIKFIPADIPIPGETPKKVSKRGSLRKRVEKPTNSSGSPSPSTSSPP</sequence>
<evidence type="ECO:0000313" key="1">
    <source>
        <dbReference type="Proteomes" id="UP000887576"/>
    </source>
</evidence>
<evidence type="ECO:0000313" key="2">
    <source>
        <dbReference type="WBParaSite" id="JU765_v2.g19993.t1"/>
    </source>
</evidence>
<reference evidence="2" key="1">
    <citation type="submission" date="2022-11" db="UniProtKB">
        <authorList>
            <consortium name="WormBaseParasite"/>
        </authorList>
    </citation>
    <scope>IDENTIFICATION</scope>
</reference>
<name>A0AC34QWQ6_9BILA</name>
<dbReference type="WBParaSite" id="JU765_v2.g19993.t1">
    <property type="protein sequence ID" value="JU765_v2.g19993.t1"/>
    <property type="gene ID" value="JU765_v2.g19993"/>
</dbReference>
<organism evidence="1 2">
    <name type="scientific">Panagrolaimus sp. JU765</name>
    <dbReference type="NCBI Taxonomy" id="591449"/>
    <lineage>
        <taxon>Eukaryota</taxon>
        <taxon>Metazoa</taxon>
        <taxon>Ecdysozoa</taxon>
        <taxon>Nematoda</taxon>
        <taxon>Chromadorea</taxon>
        <taxon>Rhabditida</taxon>
        <taxon>Tylenchina</taxon>
        <taxon>Panagrolaimomorpha</taxon>
        <taxon>Panagrolaimoidea</taxon>
        <taxon>Panagrolaimidae</taxon>
        <taxon>Panagrolaimus</taxon>
    </lineage>
</organism>
<dbReference type="Proteomes" id="UP000887576">
    <property type="component" value="Unplaced"/>
</dbReference>
<proteinExistence type="predicted"/>
<accession>A0AC34QWQ6</accession>